<gene>
    <name evidence="5" type="ORF">GCM10011585_01510</name>
</gene>
<dbReference type="InterPro" id="IPR051911">
    <property type="entry name" value="SDR_oxidoreductase"/>
</dbReference>
<dbReference type="SUPFAM" id="SSF51735">
    <property type="entry name" value="NAD(P)-binding Rossmann-fold domains"/>
    <property type="match status" value="1"/>
</dbReference>
<evidence type="ECO:0000313" key="5">
    <source>
        <dbReference type="EMBL" id="GGG63644.1"/>
    </source>
</evidence>
<evidence type="ECO:0000256" key="1">
    <source>
        <dbReference type="ARBA" id="ARBA00006484"/>
    </source>
</evidence>
<dbReference type="PANTHER" id="PTHR43976">
    <property type="entry name" value="SHORT CHAIN DEHYDROGENASE"/>
    <property type="match status" value="1"/>
</dbReference>
<protein>
    <submittedName>
        <fullName evidence="5">Short-chain dehydrogenase/reductase</fullName>
    </submittedName>
</protein>
<dbReference type="PRINTS" id="PR00081">
    <property type="entry name" value="GDHRDH"/>
</dbReference>
<dbReference type="RefSeq" id="WP_188552266.1">
    <property type="nucleotide sequence ID" value="NZ_BMGT01000001.1"/>
</dbReference>
<comment type="similarity">
    <text evidence="1 3">Belongs to the short-chain dehydrogenases/reductases (SDR) family.</text>
</comment>
<dbReference type="Pfam" id="PF00106">
    <property type="entry name" value="adh_short"/>
    <property type="match status" value="1"/>
</dbReference>
<dbReference type="Proteomes" id="UP000647241">
    <property type="component" value="Unassembled WGS sequence"/>
</dbReference>
<evidence type="ECO:0000256" key="2">
    <source>
        <dbReference type="ARBA" id="ARBA00023002"/>
    </source>
</evidence>
<reference evidence="5" key="1">
    <citation type="journal article" date="2014" name="Int. J. Syst. Evol. Microbiol.">
        <title>Complete genome sequence of Corynebacterium casei LMG S-19264T (=DSM 44701T), isolated from a smear-ripened cheese.</title>
        <authorList>
            <consortium name="US DOE Joint Genome Institute (JGI-PGF)"/>
            <person name="Walter F."/>
            <person name="Albersmeier A."/>
            <person name="Kalinowski J."/>
            <person name="Ruckert C."/>
        </authorList>
    </citation>
    <scope>NUCLEOTIDE SEQUENCE</scope>
    <source>
        <strain evidence="5">CGMCC 1.12997</strain>
    </source>
</reference>
<dbReference type="AlphaFoldDB" id="A0A917H1A6"/>
<evidence type="ECO:0000259" key="4">
    <source>
        <dbReference type="SMART" id="SM00822"/>
    </source>
</evidence>
<proteinExistence type="inferred from homology"/>
<dbReference type="CDD" id="cd05374">
    <property type="entry name" value="17beta-HSD-like_SDR_c"/>
    <property type="match status" value="1"/>
</dbReference>
<dbReference type="EMBL" id="BMGT01000001">
    <property type="protein sequence ID" value="GGG63644.1"/>
    <property type="molecule type" value="Genomic_DNA"/>
</dbReference>
<dbReference type="PANTHER" id="PTHR43976:SF16">
    <property type="entry name" value="SHORT-CHAIN DEHYDROGENASE_REDUCTASE FAMILY PROTEIN"/>
    <property type="match status" value="1"/>
</dbReference>
<evidence type="ECO:0000313" key="6">
    <source>
        <dbReference type="Proteomes" id="UP000647241"/>
    </source>
</evidence>
<keyword evidence="6" id="KW-1185">Reference proteome</keyword>
<dbReference type="PRINTS" id="PR00080">
    <property type="entry name" value="SDRFAMILY"/>
</dbReference>
<dbReference type="PROSITE" id="PS00061">
    <property type="entry name" value="ADH_SHORT"/>
    <property type="match status" value="1"/>
</dbReference>
<accession>A0A917H1A6</accession>
<dbReference type="SMART" id="SM00822">
    <property type="entry name" value="PKS_KR"/>
    <property type="match status" value="1"/>
</dbReference>
<sequence length="284" mass="30724">MANITTTRTWFITGASTGFGRILAEEVLKGGGKVIATARSRDKVADLEEKYPEKARAFALDVTDPAQILSIVAQTLTTFGPVDVLVNNAGYGLAGGIEEATEEEFMPVFETNVFGLIRVTRAFLPHFRKQRSGNIVNLSSIGGLIGSAGWGYYNASKFAVEGFSEALAVELAPLGVHVTIVEPGPFRTDFLGRSGVEAKERIADYDSTAGKTREYFHNQAGKQKGDPLRAVHAIIQSVESPQPPLHLVLGALALQRMRGKLDQWKAELNTWESTTVGADFPEGE</sequence>
<dbReference type="Gene3D" id="3.40.50.720">
    <property type="entry name" value="NAD(P)-binding Rossmann-like Domain"/>
    <property type="match status" value="1"/>
</dbReference>
<name>A0A917H1A6_9BACT</name>
<dbReference type="NCBIfam" id="NF004824">
    <property type="entry name" value="PRK06180.1"/>
    <property type="match status" value="1"/>
</dbReference>
<feature type="domain" description="Ketoreductase" evidence="4">
    <location>
        <begin position="8"/>
        <end position="189"/>
    </location>
</feature>
<dbReference type="GO" id="GO:0016491">
    <property type="term" value="F:oxidoreductase activity"/>
    <property type="evidence" value="ECO:0007669"/>
    <property type="project" value="UniProtKB-KW"/>
</dbReference>
<reference evidence="5" key="2">
    <citation type="submission" date="2020-09" db="EMBL/GenBank/DDBJ databases">
        <authorList>
            <person name="Sun Q."/>
            <person name="Zhou Y."/>
        </authorList>
    </citation>
    <scope>NUCLEOTIDE SEQUENCE</scope>
    <source>
        <strain evidence="5">CGMCC 1.12997</strain>
    </source>
</reference>
<dbReference type="InterPro" id="IPR057326">
    <property type="entry name" value="KR_dom"/>
</dbReference>
<organism evidence="5 6">
    <name type="scientific">Edaphobacter dinghuensis</name>
    <dbReference type="NCBI Taxonomy" id="1560005"/>
    <lineage>
        <taxon>Bacteria</taxon>
        <taxon>Pseudomonadati</taxon>
        <taxon>Acidobacteriota</taxon>
        <taxon>Terriglobia</taxon>
        <taxon>Terriglobales</taxon>
        <taxon>Acidobacteriaceae</taxon>
        <taxon>Edaphobacter</taxon>
    </lineage>
</organism>
<evidence type="ECO:0000256" key="3">
    <source>
        <dbReference type="RuleBase" id="RU000363"/>
    </source>
</evidence>
<dbReference type="InterPro" id="IPR036291">
    <property type="entry name" value="NAD(P)-bd_dom_sf"/>
</dbReference>
<dbReference type="InterPro" id="IPR002347">
    <property type="entry name" value="SDR_fam"/>
</dbReference>
<dbReference type="InterPro" id="IPR020904">
    <property type="entry name" value="Sc_DH/Rdtase_CS"/>
</dbReference>
<keyword evidence="2" id="KW-0560">Oxidoreductase</keyword>
<comment type="caution">
    <text evidence="5">The sequence shown here is derived from an EMBL/GenBank/DDBJ whole genome shotgun (WGS) entry which is preliminary data.</text>
</comment>